<name>A0A2K2TK91_LIMFE</name>
<evidence type="ECO:0000313" key="5">
    <source>
        <dbReference type="Proteomes" id="UP000503169"/>
    </source>
</evidence>
<evidence type="ECO:0000313" key="2">
    <source>
        <dbReference type="EMBL" id="PNV58382.1"/>
    </source>
</evidence>
<reference evidence="2 4" key="1">
    <citation type="submission" date="2018-01" db="EMBL/GenBank/DDBJ databases">
        <title>Draft genome sequence of the feruloyl esterase-producing strain Lactobacillus fermentum CRL 1446, isolated from artisanal goat milk cheese.</title>
        <authorList>
            <person name="Abeijon Mukdsi M.C."/>
            <person name="Saavedra L."/>
            <person name="Gauffin Cano M.P."/>
            <person name="Hebert E.M."/>
            <person name="Medina R.B."/>
        </authorList>
    </citation>
    <scope>NUCLEOTIDE SEQUENCE [LARGE SCALE GENOMIC DNA]</scope>
    <source>
        <strain evidence="2 4">CRL 1446</strain>
    </source>
</reference>
<dbReference type="Proteomes" id="UP000503169">
    <property type="component" value="Chromosome"/>
</dbReference>
<proteinExistence type="predicted"/>
<evidence type="ECO:0000256" key="1">
    <source>
        <dbReference type="ARBA" id="ARBA00022729"/>
    </source>
</evidence>
<dbReference type="RefSeq" id="WP_003684147.1">
    <property type="nucleotide sequence ID" value="NZ_CP039750.1"/>
</dbReference>
<gene>
    <name evidence="2" type="ORF">C1Y38_03210</name>
    <name evidence="3" type="ORF">HCY95_01606</name>
</gene>
<reference evidence="3 5" key="2">
    <citation type="submission" date="2020-04" db="EMBL/GenBank/DDBJ databases">
        <title>Novel strain L. Fermentum HFD1 producer antibacterial peptides.</title>
        <authorList>
            <person name="Ozhegov G.D."/>
            <person name="Pavlova A.S."/>
            <person name="Zhuravleva D.E."/>
            <person name="Gogoleva N.V."/>
            <person name="Shagimardanova E.I."/>
            <person name="Markelova M.I."/>
            <person name="Yarullina D.R."/>
            <person name="Kayumov A.R."/>
        </authorList>
    </citation>
    <scope>NUCLEOTIDE SEQUENCE [LARGE SCALE GENOMIC DNA]</scope>
    <source>
        <strain evidence="3 5">HFD1</strain>
    </source>
</reference>
<dbReference type="Proteomes" id="UP000236514">
    <property type="component" value="Unassembled WGS sequence"/>
</dbReference>
<dbReference type="EMBL" id="POTQ01000004">
    <property type="protein sequence ID" value="PNV58382.1"/>
    <property type="molecule type" value="Genomic_DNA"/>
</dbReference>
<dbReference type="EMBL" id="CP050919">
    <property type="protein sequence ID" value="QIX59153.1"/>
    <property type="molecule type" value="Genomic_DNA"/>
</dbReference>
<organism evidence="2 4">
    <name type="scientific">Limosilactobacillus fermentum</name>
    <name type="common">Lactobacillus fermentum</name>
    <dbReference type="NCBI Taxonomy" id="1613"/>
    <lineage>
        <taxon>Bacteria</taxon>
        <taxon>Bacillati</taxon>
        <taxon>Bacillota</taxon>
        <taxon>Bacilli</taxon>
        <taxon>Lactobacillales</taxon>
        <taxon>Lactobacillaceae</taxon>
        <taxon>Limosilactobacillus</taxon>
    </lineage>
</organism>
<accession>A0A2K2TK91</accession>
<evidence type="ECO:0000313" key="4">
    <source>
        <dbReference type="Proteomes" id="UP000236514"/>
    </source>
</evidence>
<keyword evidence="1" id="KW-0732">Signal</keyword>
<dbReference type="AlphaFoldDB" id="A0A2K2TK91"/>
<dbReference type="InterPro" id="IPR022263">
    <property type="entry name" value="KxYKxGKxW"/>
</dbReference>
<dbReference type="NCBIfam" id="TIGR03715">
    <property type="entry name" value="KxYKxGKxW"/>
    <property type="match status" value="1"/>
</dbReference>
<evidence type="ECO:0008006" key="6">
    <source>
        <dbReference type="Google" id="ProtNLM"/>
    </source>
</evidence>
<sequence>MGEKKQHYKLYKSGKQWKTLAITAVVAIAGVLSFNDVTANADVTSATIAATEVTQTGSKVGTWLAVMELFNLGLSDGTGHFITLTQQPTY</sequence>
<dbReference type="Pfam" id="PF19258">
    <property type="entry name" value="KxYKxGKxW_sig"/>
    <property type="match status" value="1"/>
</dbReference>
<evidence type="ECO:0000313" key="3">
    <source>
        <dbReference type="EMBL" id="QIX59153.1"/>
    </source>
</evidence>
<protein>
    <recommendedName>
        <fullName evidence="6">KxYKxGKxW signal peptide domain-containing protein</fullName>
    </recommendedName>
</protein>